<organism evidence="1 2">
    <name type="scientific">Bradyrhizobium cytisi</name>
    <dbReference type="NCBI Taxonomy" id="515489"/>
    <lineage>
        <taxon>Bacteria</taxon>
        <taxon>Pseudomonadati</taxon>
        <taxon>Pseudomonadota</taxon>
        <taxon>Alphaproteobacteria</taxon>
        <taxon>Hyphomicrobiales</taxon>
        <taxon>Nitrobacteraceae</taxon>
        <taxon>Bradyrhizobium</taxon>
    </lineage>
</organism>
<dbReference type="EMBL" id="VSSR01000121">
    <property type="protein sequence ID" value="TYL70913.1"/>
    <property type="molecule type" value="Genomic_DNA"/>
</dbReference>
<comment type="caution">
    <text evidence="1">The sequence shown here is derived from an EMBL/GenBank/DDBJ whole genome shotgun (WGS) entry which is preliminary data.</text>
</comment>
<name>A0A5S4VU11_9BRAD</name>
<accession>A0A5S4VU11</accession>
<gene>
    <name evidence="1" type="ORF">FXB38_40895</name>
</gene>
<evidence type="ECO:0000313" key="1">
    <source>
        <dbReference type="EMBL" id="TYL70913.1"/>
    </source>
</evidence>
<dbReference type="AlphaFoldDB" id="A0A5S4VU11"/>
<dbReference type="Proteomes" id="UP000324853">
    <property type="component" value="Unassembled WGS sequence"/>
</dbReference>
<proteinExistence type="predicted"/>
<protein>
    <submittedName>
        <fullName evidence="1">Uncharacterized protein</fullName>
    </submittedName>
</protein>
<evidence type="ECO:0000313" key="2">
    <source>
        <dbReference type="Proteomes" id="UP000324853"/>
    </source>
</evidence>
<sequence length="93" mass="10223">MTTLPCIVTGLIFGMLWTVPGDPARAFVGVGEVLDRQQLDVIRKEHNVDHPVVVKYALCPASAYTVTSAARYRTVLVWRANWRKGPNSLAVSA</sequence>
<keyword evidence="2" id="KW-1185">Reference proteome</keyword>
<dbReference type="OrthoDB" id="9888827at2"/>
<reference evidence="1 2" key="1">
    <citation type="submission" date="2019-08" db="EMBL/GenBank/DDBJ databases">
        <title>Bradyrhizobium hipponensis sp. nov., a rhizobium isolated from a Lupinus angustifolius root nodule in Tunisia.</title>
        <authorList>
            <person name="Off K."/>
            <person name="Rejili M."/>
            <person name="Mars M."/>
            <person name="Brachmann A."/>
            <person name="Marin M."/>
        </authorList>
    </citation>
    <scope>NUCLEOTIDE SEQUENCE [LARGE SCALE GENOMIC DNA]</scope>
    <source>
        <strain evidence="1 2">CTAW11</strain>
    </source>
</reference>